<keyword evidence="2" id="KW-1185">Reference proteome</keyword>
<sequence length="311" mass="34299">MTIRLPRLHRPPRIIWVTGSGTEVGKTTIASALVRVLVRKGYPALAFKPYAAGIMAEMPERQVWRDPARTGPEIGHDAIQLANASPLTHGFLDLVAPVQFVCFPDFSKTVMARAGSTLLDNRRFFRPEVPLAVADPDTRDALVRSLGLALDDAVPMPGLNFRDASRIAPGLVTAAFRRLLKLQPHTIVIEGATKFNPSFRGGLPIDHLVYLSRPAITVHPAVHRPQPHFQARSQLVVNDGLIRSLAESGRPPAVLTLPEAEEDRQDAVAEAAASEILDHFDRTEGRWARFKAAVWLRTRRTKTLAPGRRRG</sequence>
<dbReference type="SUPFAM" id="SSF52540">
    <property type="entry name" value="P-loop containing nucleoside triphosphate hydrolases"/>
    <property type="match status" value="1"/>
</dbReference>
<gene>
    <name evidence="1" type="ORF">ABB55_26020</name>
</gene>
<dbReference type="AlphaFoldDB" id="A0A0P6WFQ3"/>
<protein>
    <submittedName>
        <fullName evidence="1">Uncharacterized protein</fullName>
    </submittedName>
</protein>
<dbReference type="RefSeq" id="WP_054361431.1">
    <property type="nucleotide sequence ID" value="NZ_LJYW01000001.1"/>
</dbReference>
<reference evidence="1 2" key="1">
    <citation type="submission" date="2015-09" db="EMBL/GenBank/DDBJ databases">
        <authorList>
            <person name="Jackson K.R."/>
            <person name="Lunt B.L."/>
            <person name="Fisher J.N.B."/>
            <person name="Gardner A.V."/>
            <person name="Bailey M.E."/>
            <person name="Deus L.M."/>
            <person name="Earl A.S."/>
            <person name="Gibby P.D."/>
            <person name="Hartmann K.A."/>
            <person name="Liu J.E."/>
            <person name="Manci A.M."/>
            <person name="Nielsen D.A."/>
            <person name="Solomon M.B."/>
            <person name="Breakwell D.P."/>
            <person name="Burnett S.H."/>
            <person name="Grose J.H."/>
        </authorList>
    </citation>
    <scope>NUCLEOTIDE SEQUENCE [LARGE SCALE GENOMIC DNA]</scope>
    <source>
        <strain evidence="1 2">16</strain>
    </source>
</reference>
<dbReference type="EMBL" id="LJYW01000001">
    <property type="protein sequence ID" value="KPL55264.1"/>
    <property type="molecule type" value="Genomic_DNA"/>
</dbReference>
<name>A0A0P6WFQ3_9HYPH</name>
<comment type="caution">
    <text evidence="1">The sequence shown here is derived from an EMBL/GenBank/DDBJ whole genome shotgun (WGS) entry which is preliminary data.</text>
</comment>
<dbReference type="Gene3D" id="3.40.50.300">
    <property type="entry name" value="P-loop containing nucleotide triphosphate hydrolases"/>
    <property type="match status" value="1"/>
</dbReference>
<dbReference type="STRING" id="665126.ABB55_26020"/>
<dbReference type="InterPro" id="IPR027417">
    <property type="entry name" value="P-loop_NTPase"/>
</dbReference>
<proteinExistence type="predicted"/>
<dbReference type="Proteomes" id="UP000048984">
    <property type="component" value="Unassembled WGS sequence"/>
</dbReference>
<accession>A0A0P6WFQ3</accession>
<organism evidence="1 2">
    <name type="scientific">Prosthecodimorpha hirschii</name>
    <dbReference type="NCBI Taxonomy" id="665126"/>
    <lineage>
        <taxon>Bacteria</taxon>
        <taxon>Pseudomonadati</taxon>
        <taxon>Pseudomonadota</taxon>
        <taxon>Alphaproteobacteria</taxon>
        <taxon>Hyphomicrobiales</taxon>
        <taxon>Ancalomicrobiaceae</taxon>
        <taxon>Prosthecodimorpha</taxon>
    </lineage>
</organism>
<reference evidence="1 2" key="2">
    <citation type="submission" date="2015-10" db="EMBL/GenBank/DDBJ databases">
        <title>Draft Genome Sequence of Prosthecomicrobium hirschii ATCC 27832.</title>
        <authorList>
            <person name="Daniel J."/>
            <person name="Givan S.A."/>
            <person name="Brun Y.V."/>
            <person name="Brown P.J."/>
        </authorList>
    </citation>
    <scope>NUCLEOTIDE SEQUENCE [LARGE SCALE GENOMIC DNA]</scope>
    <source>
        <strain evidence="1 2">16</strain>
    </source>
</reference>
<evidence type="ECO:0000313" key="2">
    <source>
        <dbReference type="Proteomes" id="UP000048984"/>
    </source>
</evidence>
<evidence type="ECO:0000313" key="1">
    <source>
        <dbReference type="EMBL" id="KPL55264.1"/>
    </source>
</evidence>